<feature type="region of interest" description="Disordered" evidence="6">
    <location>
        <begin position="133"/>
        <end position="159"/>
    </location>
</feature>
<evidence type="ECO:0000256" key="4">
    <source>
        <dbReference type="ARBA" id="ARBA00023054"/>
    </source>
</evidence>
<organism evidence="8">
    <name type="scientific">Stegastes partitus</name>
    <name type="common">bicolor damselfish</name>
    <dbReference type="NCBI Taxonomy" id="144197"/>
    <lineage>
        <taxon>Eukaryota</taxon>
        <taxon>Metazoa</taxon>
        <taxon>Chordata</taxon>
        <taxon>Craniata</taxon>
        <taxon>Vertebrata</taxon>
        <taxon>Euteleostomi</taxon>
        <taxon>Actinopterygii</taxon>
        <taxon>Neopterygii</taxon>
        <taxon>Teleostei</taxon>
        <taxon>Neoteleostei</taxon>
        <taxon>Acanthomorphata</taxon>
        <taxon>Ovalentaria</taxon>
        <taxon>Pomacentridae</taxon>
        <taxon>Stegastes</taxon>
    </lineage>
</organism>
<dbReference type="GO" id="GO:0005794">
    <property type="term" value="C:Golgi apparatus"/>
    <property type="evidence" value="ECO:0007669"/>
    <property type="project" value="TreeGrafter"/>
</dbReference>
<evidence type="ECO:0000256" key="1">
    <source>
        <dbReference type="ARBA" id="ARBA00004496"/>
    </source>
</evidence>
<feature type="compositionally biased region" description="Basic and acidic residues" evidence="6">
    <location>
        <begin position="133"/>
        <end position="149"/>
    </location>
</feature>
<dbReference type="InterPro" id="IPR051841">
    <property type="entry name" value="MT-Golgi_org_protein"/>
</dbReference>
<evidence type="ECO:0000313" key="8">
    <source>
        <dbReference type="Ensembl" id="ENSSPAP00000017825.1"/>
    </source>
</evidence>
<reference evidence="8" key="1">
    <citation type="submission" date="2023-09" db="UniProtKB">
        <authorList>
            <consortium name="Ensembl"/>
        </authorList>
    </citation>
    <scope>IDENTIFICATION</scope>
</reference>
<feature type="coiled-coil region" evidence="5">
    <location>
        <begin position="287"/>
        <end position="353"/>
    </location>
</feature>
<keyword evidence="2" id="KW-0963">Cytoplasm</keyword>
<feature type="region of interest" description="Disordered" evidence="6">
    <location>
        <begin position="1369"/>
        <end position="1397"/>
    </location>
</feature>
<dbReference type="InterPro" id="IPR032023">
    <property type="entry name" value="GCC2_Rab_bind"/>
</dbReference>
<feature type="compositionally biased region" description="Low complexity" evidence="6">
    <location>
        <begin position="1423"/>
        <end position="1436"/>
    </location>
</feature>
<dbReference type="GO" id="GO:0034499">
    <property type="term" value="P:late endosome to Golgi transport"/>
    <property type="evidence" value="ECO:0007669"/>
    <property type="project" value="TreeGrafter"/>
</dbReference>
<sequence>TKDPGGTGAESVAPSPGGLDTLSKDDLIKFAKKQMAAMQKMKSKCAGSYEPYRNLCLTLPIVYKFLTERMDALLLEKAETQQSLAMSRKDLEKTKQQAKVKYNRCCYDISIEESQSKHQEEVAHFQKLLKEREVSDRERDSERERERQADSASAKESVEEVRRSLEAQLETLRGELQAIQERTSQEMVELQESHQRELTKAQQEVENLKGDLAQKSLQHEEEMRALEEDCEIERERLLLLHEELTEQLDVQEEDEDPARNSGIAKMLELSGCSQAESSPDDAEETETRRLKVTLDDLQAQNTMLQDELTLLTNVKGELDSELERVKEEFQMEREELEFKINEMQMTKDSALAEPAVTLGPDQQEVLGESKESVISAAQDQNSLNPEEQQKMNQELRSQCEALTRERDSALAECHHMRDILQSVETELGEKTKDFVEQYKAMKEQGANAVRDLHEKIEQLNQERDELLARVNSVTEEKNTWMEKEQTTLASELKQSVADLTRQNEEIISKLAMEENMTQDLKEMVNTLTEERDKTQNLLKLREEEIQTLNEERTKEIEKLQEEKDKKALLLREENEKELKNLKIETQNEVQHLKEQREQMEERLKEEIKRREETVSALEETTKELSTEKTDLHQKLEEASTGLSKAQEEKELLGSKLAALEAQLEQEASEKQHLEVKLNALTEEAEQARASIQALKEDHSEVLQKSTEEAEDLRTRVEELEKERSLLKRSLVETQGEGGSDEVLKEFQARISDLEQERDMLRANLEEVVKDTEGLQKDLQDMKSVNEKFSDENQNLQAQISLMTKSEEEKQEMEEESREFREQLTEKDSLISQLRSEMAALQVSRAPDVCLFYVEWKMAGLTTLEKESKEKDEKMNKIKAVAVKAKKELDNSKKEVATLKEEIESLKAEREKVSSSMKDIIHGAEGYKVRLTETEQDSWRFQTTRGNIFILSQMETLSSEKEDLLAGMETVRSAVRQLETKNQELQRQSASLDKELLAEKAIKEQKLKVEMKRDVLLEELTAQLRKQQQQSQQTAQELEQLRKEAQQSSLLDMEMADYERLVKELNAKLSEKDECAEELKTQINTLSQKEETLKEEIEALKSQMDQREEKTSKMKQLLVKTKKDLADSKKQESSLMMLQASLKGELEAHQQQLENSKIEVSELTAERQRLQEQLRSALEQQQRTSSSLQQRIHSLQQERDTAKDELVATTGEFESYKVRVHNVLKQQKSKTTTQSEGDAGKLEREQLSSQVEQLRTRLAESQQSLQSSTAELQQLQTEHDTLLERHNKILQETVSKEAELRERLLSLQSDNVALRSDLSQAQADLSSQVETQRQTYREQLRKLQDDHRATVETLQGQLTRVEEQLFNLQSQNSSVAVQSSRKPLASDPQRRNTDQNPVGLGLVALSDLQSMAREEGEGMETTETESSSPALTPLPSLEQLLTSPDPKQEPFVWTVEPTKEELSEKLSTATRSMEHMNSLLHETEATNAVLMEQITVCIYPHTNTKHNECCFLYYKNKCFTLL</sequence>
<evidence type="ECO:0000256" key="5">
    <source>
        <dbReference type="SAM" id="Coils"/>
    </source>
</evidence>
<protein>
    <submittedName>
        <fullName evidence="8">GRIP and coiled-coil domain-containing protein 2-like</fullName>
    </submittedName>
</protein>
<dbReference type="PANTHER" id="PTHR18902">
    <property type="entry name" value="NUCLEAR MITOTIC APPARATUS PROTEIN 1-RELATED"/>
    <property type="match status" value="1"/>
</dbReference>
<feature type="region of interest" description="Disordered" evidence="6">
    <location>
        <begin position="1225"/>
        <end position="1247"/>
    </location>
</feature>
<evidence type="ECO:0000256" key="6">
    <source>
        <dbReference type="SAM" id="MobiDB-lite"/>
    </source>
</evidence>
<dbReference type="Ensembl" id="ENSSPAT00000018101.1">
    <property type="protein sequence ID" value="ENSSPAP00000017825.1"/>
    <property type="gene ID" value="ENSSPAG00000013433.1"/>
</dbReference>
<dbReference type="GeneTree" id="ENSGT00950000183078"/>
<feature type="coiled-coil region" evidence="5">
    <location>
        <begin position="442"/>
        <end position="829"/>
    </location>
</feature>
<evidence type="ECO:0000256" key="2">
    <source>
        <dbReference type="ARBA" id="ARBA00022490"/>
    </source>
</evidence>
<feature type="region of interest" description="Disordered" evidence="6">
    <location>
        <begin position="1"/>
        <end position="20"/>
    </location>
</feature>
<name>A0A3B5AAR3_9TELE</name>
<dbReference type="PANTHER" id="PTHR18902:SF25">
    <property type="entry name" value="GRIP AND COILED-COIL DOMAIN-CONTAINING PROTEIN 2"/>
    <property type="match status" value="1"/>
</dbReference>
<dbReference type="STRING" id="144197.ENSSPAP00000017825"/>
<feature type="coiled-coil region" evidence="5">
    <location>
        <begin position="63"/>
        <end position="97"/>
    </location>
</feature>
<keyword evidence="3" id="KW-0597">Phosphoprotein</keyword>
<feature type="region of interest" description="Disordered" evidence="6">
    <location>
        <begin position="1412"/>
        <end position="1449"/>
    </location>
</feature>
<evidence type="ECO:0000259" key="7">
    <source>
        <dbReference type="Pfam" id="PF16704"/>
    </source>
</evidence>
<dbReference type="Pfam" id="PF16704">
    <property type="entry name" value="Rab_bind"/>
    <property type="match status" value="1"/>
</dbReference>
<feature type="region of interest" description="Disordered" evidence="6">
    <location>
        <begin position="1174"/>
        <end position="1202"/>
    </location>
</feature>
<feature type="coiled-coil region" evidence="5">
    <location>
        <begin position="860"/>
        <end position="915"/>
    </location>
</feature>
<feature type="domain" description="GCC2 Rab binding" evidence="7">
    <location>
        <begin position="1447"/>
        <end position="1495"/>
    </location>
</feature>
<feature type="compositionally biased region" description="Low complexity" evidence="6">
    <location>
        <begin position="1179"/>
        <end position="1190"/>
    </location>
</feature>
<evidence type="ECO:0000256" key="3">
    <source>
        <dbReference type="ARBA" id="ARBA00022553"/>
    </source>
</evidence>
<feature type="compositionally biased region" description="Low complexity" evidence="6">
    <location>
        <begin position="1369"/>
        <end position="1379"/>
    </location>
</feature>
<proteinExistence type="predicted"/>
<keyword evidence="4 5" id="KW-0175">Coiled coil</keyword>
<comment type="subcellular location">
    <subcellularLocation>
        <location evidence="1">Cytoplasm</location>
    </subcellularLocation>
</comment>
<feature type="compositionally biased region" description="Polar residues" evidence="6">
    <location>
        <begin position="1225"/>
        <end position="1235"/>
    </location>
</feature>
<accession>A0A3B5AAR3</accession>